<evidence type="ECO:0000313" key="5">
    <source>
        <dbReference type="Proteomes" id="UP000507470"/>
    </source>
</evidence>
<feature type="domain" description="Doublecortin" evidence="3">
    <location>
        <begin position="1808"/>
        <end position="1858"/>
    </location>
</feature>
<dbReference type="Pfam" id="PF24478">
    <property type="entry name" value="DCX2_DCDC1"/>
    <property type="match status" value="4"/>
</dbReference>
<organism evidence="4 5">
    <name type="scientific">Mytilus coruscus</name>
    <name type="common">Sea mussel</name>
    <dbReference type="NCBI Taxonomy" id="42192"/>
    <lineage>
        <taxon>Eukaryota</taxon>
        <taxon>Metazoa</taxon>
        <taxon>Spiralia</taxon>
        <taxon>Lophotrochozoa</taxon>
        <taxon>Mollusca</taxon>
        <taxon>Bivalvia</taxon>
        <taxon>Autobranchia</taxon>
        <taxon>Pteriomorphia</taxon>
        <taxon>Mytilida</taxon>
        <taxon>Mytiloidea</taxon>
        <taxon>Mytilidae</taxon>
        <taxon>Mytilinae</taxon>
        <taxon>Mytilus</taxon>
    </lineage>
</organism>
<dbReference type="PANTHER" id="PTHR46302:SF3">
    <property type="entry name" value="DOUBLECORTIN DOMAIN-CONTAINING PROTEIN 1"/>
    <property type="match status" value="1"/>
</dbReference>
<dbReference type="GO" id="GO:0008017">
    <property type="term" value="F:microtubule binding"/>
    <property type="evidence" value="ECO:0007669"/>
    <property type="project" value="InterPro"/>
</dbReference>
<evidence type="ECO:0000256" key="2">
    <source>
        <dbReference type="SAM" id="MobiDB-lite"/>
    </source>
</evidence>
<sequence length="1917" mass="219932">MVSSTCPDKQVNIKLVKKYRYCNDDARKSIDSIYSMIVEYNSEMSKKKEDQPKIHLPKEQSVQFSRTSTDMVSYEDLLIAQYLEELRKTKGEMRKKKDVPRSPYAQRVSSATEYKYSKRRPMSATYPARPPSGNKPKIDAKFIADPNLWDPATPRERMTVTTATTTATRQQIKNRPASAPAKNKGISSRPISATSNLSWFYGRSTRPWSGRSFGSAFSGRKIKSQYKKQPLTIRVVAYKNGSRERFAKIAAPTMKIFLECCTDRLGLPFAARRVFLEGGVEIFDAEDIPIDGEVFVSCGENYKDPLASVKRNILISEGAKWTLSGLLLPDEGRVRTRKAKMSKRMKKLIENNRVRIVVYKNGIATEPIECVADQNNMEDFLCACTAKLNLTSYAKILYDWEGNVISDLNDAPILDDCFQPGSTPIRGPLWVSIGEAFNAIAAYSYIRTMRSVVISRMDDAEKYKGELQCALDGNKDKITMTVILSMKKEEIEAHIEKAEAEIENLNETKQDLQAKLENIQQLQQREKDEGSNFTMGHIKEFKFDHRLVGRKGLRLKVYENGIVEGGMDFYFNLSGAMKGIEGGHDAKQKILQRLLDDLSSNRLLANPVRPKILPVASNIYDQYGNDIKDVFTLEYDQEIWVSFGEPFINPFTWMLQIQFDEAECYDMGDKTLCIRKQLMTDSIREYSDYNLQNEWDVHIGFPPTYPTKSNEYEKARAVDLASSSEVDSRSHYLQSKTKEDFALYPELVVNHKLKKGQKDFWPMETQSWIISKKGNIYAKCCPQLCLTVSDTRVDVPWSGKNSPLNGFVVTVQKKMSANTYQQWRFNPNGTLTCMAYENLLLTYLQHKFGDEEGYMAPDGVKPGQRIYLVLADPLQKKEKLYQRFALKQERFENLGQWKYSDATNPEFNKLAYSWPCRRDGTLNEDYDWPMEAFIVPNAPPVHKPRKNNNQVSQIEFIRMPLRLMAIKNGERDYRFMSPVVGPDLTNMMKDLHKEKDKSKTKSKITQEKDVPVSNSDIVENDIHIHCENMTVRQLEFTMFLDHSTSVLNLPFAARRLFDNKGNEHFSLVNLKRDDLVYISCGESWIDPKLSKEEQQKRFLLSQLSQDVAKIRQYCALRNPEKYVLEIEGNLVPTTRIIVNRQWSKDEEEKEILVTTDTQSVKSSKQLSSKGFEEEEEDLTAHDRAHRLADQRLNNLKWPWERLVNTGNDNEDDDPEAHKYTDKEMYERYKPAPVPKISRDTLQRFKFEDGYISCAANRELVLGLMEQEGRVSQVLLVKRKPDDINQRWVMKENGEIRSKHSNQTCLTVSMPNNEPFSEDEEGRPLTFSGCPVTLQARKTNRYGKAHQRWHYDAETGFIHSFYADPYDKEITAANKADVCTFSIAGQDNIDQPGYVAEIPLSTGDKQCREYLVCTSCARAMRGRYKINKLQNNVQFSCSMGEAKKLKLQQIGSFKVLNGKVDLSTHEALLSLQDWEHKLRTLRDETNVRTIAKEISAAKSVKTVKILAYKNGEGRLRPGELICGSTIEGILDQCTYRLGLNSAARRIYTEDGTMVMEIEDLIDWAVDNYKTLMAEYLQGKDAKVDDLELEHEPEKQEQETEKLDEQGKNLRERGEGEGQDSQEEVQQDKDSAEVDQQEANKLAKEREMVLSQIQIPGTDTILRYPIEVWISSGKDFVAPEIVESKIENRRKKRVFRSAVSLELDIEKHILRQMKARRYEEMDPGELKPTRNSKQPVVIEGNWQEPSVEEQLKHDTVHKLETHLAEVKKNQKEPTKTIGTSGRLYKQPDTKRVMVYPNGESLERAVYVWGNTLEEILDNSTAKLGMWQKARLIYTMEGKLVTKFQDINKDELLCVSGGKPFTKPQGYRDVIEIKANWTRARKEYGPSATDFTVDAPVNPKVNVDPFGPPALTMPPEETAK</sequence>
<dbReference type="PROSITE" id="PS50309">
    <property type="entry name" value="DC"/>
    <property type="match status" value="3"/>
</dbReference>
<dbReference type="InterPro" id="IPR057424">
    <property type="entry name" value="Ubiquitin_DCDC1"/>
</dbReference>
<feature type="domain" description="Doublecortin" evidence="3">
    <location>
        <begin position="1524"/>
        <end position="1561"/>
    </location>
</feature>
<feature type="region of interest" description="Disordered" evidence="2">
    <location>
        <begin position="1609"/>
        <end position="1637"/>
    </location>
</feature>
<dbReference type="CDD" id="cd17158">
    <property type="entry name" value="DCX3_DCDC5"/>
    <property type="match status" value="1"/>
</dbReference>
<dbReference type="InterPro" id="IPR056415">
    <property type="entry name" value="DCX2_DCDC1"/>
</dbReference>
<accession>A0A6J8EUN4</accession>
<dbReference type="InterPro" id="IPR035992">
    <property type="entry name" value="Ricin_B-like_lectins"/>
</dbReference>
<dbReference type="GO" id="GO:0030496">
    <property type="term" value="C:midbody"/>
    <property type="evidence" value="ECO:0007669"/>
    <property type="project" value="TreeGrafter"/>
</dbReference>
<feature type="region of interest" description="Disordered" evidence="2">
    <location>
        <begin position="93"/>
        <end position="137"/>
    </location>
</feature>
<keyword evidence="1" id="KW-0175">Coiled coil</keyword>
<dbReference type="InterPro" id="IPR003533">
    <property type="entry name" value="Doublecortin_dom"/>
</dbReference>
<dbReference type="GO" id="GO:1902412">
    <property type="term" value="P:regulation of mitotic cytokinesis"/>
    <property type="evidence" value="ECO:0007669"/>
    <property type="project" value="InterPro"/>
</dbReference>
<dbReference type="SUPFAM" id="SSF89837">
    <property type="entry name" value="Doublecortin (DC)"/>
    <property type="match status" value="5"/>
</dbReference>
<dbReference type="Proteomes" id="UP000507470">
    <property type="component" value="Unassembled WGS sequence"/>
</dbReference>
<dbReference type="GO" id="GO:0035556">
    <property type="term" value="P:intracellular signal transduction"/>
    <property type="evidence" value="ECO:0007669"/>
    <property type="project" value="InterPro"/>
</dbReference>
<gene>
    <name evidence="4" type="ORF">MCOR_56178</name>
</gene>
<dbReference type="Gene3D" id="3.10.20.230">
    <property type="entry name" value="Doublecortin domain"/>
    <property type="match status" value="1"/>
</dbReference>
<dbReference type="SUPFAM" id="SSF50370">
    <property type="entry name" value="Ricin B-like lectins"/>
    <property type="match status" value="2"/>
</dbReference>
<proteinExistence type="predicted"/>
<feature type="coiled-coil region" evidence="1">
    <location>
        <begin position="488"/>
        <end position="529"/>
    </location>
</feature>
<dbReference type="PROSITE" id="PS50231">
    <property type="entry name" value="RICIN_B_LECTIN"/>
    <property type="match status" value="2"/>
</dbReference>
<dbReference type="CDD" id="cd23427">
    <property type="entry name" value="beta-trefoil_Ricin_DCDC1"/>
    <property type="match status" value="1"/>
</dbReference>
<dbReference type="EMBL" id="CACVKT020009997">
    <property type="protein sequence ID" value="CAC5424254.1"/>
    <property type="molecule type" value="Genomic_DNA"/>
</dbReference>
<dbReference type="Pfam" id="PF25510">
    <property type="entry name" value="Ubiquitin_DCDC1"/>
    <property type="match status" value="1"/>
</dbReference>
<feature type="region of interest" description="Disordered" evidence="2">
    <location>
        <begin position="1885"/>
        <end position="1917"/>
    </location>
</feature>
<feature type="region of interest" description="Disordered" evidence="2">
    <location>
        <begin position="164"/>
        <end position="189"/>
    </location>
</feature>
<feature type="domain" description="Doublecortin" evidence="3">
    <location>
        <begin position="251"/>
        <end position="301"/>
    </location>
</feature>
<protein>
    <submittedName>
        <fullName evidence="4">DCDC1</fullName>
    </submittedName>
</protein>
<dbReference type="PANTHER" id="PTHR46302">
    <property type="entry name" value="DOUBLECORTIN DOMAIN-CONTAINING PROTEIN 1"/>
    <property type="match status" value="1"/>
</dbReference>
<evidence type="ECO:0000256" key="1">
    <source>
        <dbReference type="SAM" id="Coils"/>
    </source>
</evidence>
<dbReference type="Gene3D" id="2.80.10.50">
    <property type="match status" value="1"/>
</dbReference>
<keyword evidence="5" id="KW-1185">Reference proteome</keyword>
<dbReference type="OrthoDB" id="9999986at2759"/>
<dbReference type="InterPro" id="IPR036572">
    <property type="entry name" value="Doublecortin_dom_sf"/>
</dbReference>
<evidence type="ECO:0000313" key="4">
    <source>
        <dbReference type="EMBL" id="CAC5424254.1"/>
    </source>
</evidence>
<reference evidence="4 5" key="1">
    <citation type="submission" date="2020-06" db="EMBL/GenBank/DDBJ databases">
        <authorList>
            <person name="Li R."/>
            <person name="Bekaert M."/>
        </authorList>
    </citation>
    <scope>NUCLEOTIDE SEQUENCE [LARGE SCALE GENOMIC DNA]</scope>
    <source>
        <strain evidence="5">wild</strain>
    </source>
</reference>
<dbReference type="CDD" id="cd17159">
    <property type="entry name" value="DCX4_DCDC5"/>
    <property type="match status" value="1"/>
</dbReference>
<name>A0A6J8EUN4_MYTCO</name>
<evidence type="ECO:0000259" key="3">
    <source>
        <dbReference type="PROSITE" id="PS50309"/>
    </source>
</evidence>
<dbReference type="InterPro" id="IPR043188">
    <property type="entry name" value="DCDC1"/>
</dbReference>